<evidence type="ECO:0000256" key="3">
    <source>
        <dbReference type="ARBA" id="ARBA00010617"/>
    </source>
</evidence>
<gene>
    <name evidence="9" type="ORF">BN14_04033</name>
</gene>
<dbReference type="GO" id="GO:0004497">
    <property type="term" value="F:monooxygenase activity"/>
    <property type="evidence" value="ECO:0007669"/>
    <property type="project" value="UniProtKB-KW"/>
</dbReference>
<comment type="cofactor">
    <cofactor evidence="1">
        <name>heme</name>
        <dbReference type="ChEBI" id="CHEBI:30413"/>
    </cofactor>
</comment>
<dbReference type="SUPFAM" id="SSF48264">
    <property type="entry name" value="Cytochrome P450"/>
    <property type="match status" value="1"/>
</dbReference>
<evidence type="ECO:0008006" key="11">
    <source>
        <dbReference type="Google" id="ProtNLM"/>
    </source>
</evidence>
<dbReference type="PANTHER" id="PTHR24305">
    <property type="entry name" value="CYTOCHROME P450"/>
    <property type="match status" value="1"/>
</dbReference>
<name>M5BS25_THACB</name>
<protein>
    <recommendedName>
        <fullName evidence="11">Cytochrome P450</fullName>
    </recommendedName>
</protein>
<evidence type="ECO:0000256" key="7">
    <source>
        <dbReference type="ARBA" id="ARBA00023004"/>
    </source>
</evidence>
<dbReference type="PANTHER" id="PTHR24305:SF166">
    <property type="entry name" value="CYTOCHROME P450 12A4, MITOCHONDRIAL-RELATED"/>
    <property type="match status" value="1"/>
</dbReference>
<evidence type="ECO:0000313" key="10">
    <source>
        <dbReference type="Proteomes" id="UP000012065"/>
    </source>
</evidence>
<dbReference type="InterPro" id="IPR050121">
    <property type="entry name" value="Cytochrome_P450_monoxygenase"/>
</dbReference>
<evidence type="ECO:0000256" key="6">
    <source>
        <dbReference type="ARBA" id="ARBA00023002"/>
    </source>
</evidence>
<proteinExistence type="inferred from homology"/>
<evidence type="ECO:0000256" key="8">
    <source>
        <dbReference type="ARBA" id="ARBA00023033"/>
    </source>
</evidence>
<evidence type="ECO:0000256" key="1">
    <source>
        <dbReference type="ARBA" id="ARBA00001971"/>
    </source>
</evidence>
<comment type="caution">
    <text evidence="9">The sequence shown here is derived from an EMBL/GenBank/DDBJ whole genome shotgun (WGS) entry which is preliminary data.</text>
</comment>
<dbReference type="HOGENOM" id="CLU_847814_0_0_1"/>
<dbReference type="Proteomes" id="UP000012065">
    <property type="component" value="Unassembled WGS sequence"/>
</dbReference>
<evidence type="ECO:0000256" key="4">
    <source>
        <dbReference type="ARBA" id="ARBA00022617"/>
    </source>
</evidence>
<keyword evidence="7" id="KW-0408">Iron</keyword>
<evidence type="ECO:0000256" key="2">
    <source>
        <dbReference type="ARBA" id="ARBA00005179"/>
    </source>
</evidence>
<sequence length="315" mass="35058">MAETSFTFDSGQAQLFLNTVTHFLQAHPLESSIALVAASLGGYMLRRMVAPAYYPNIDGPSSKSVTFGHLFDIFSPESIPFHDELQDKYGSVCKVNGMFGMLNPVFTAKHMKSLVAVFNAIAQDMKRSMIQDIGSAPGKEIDMLKWCSATALELVGQAGLGHRFGVLEGVESPYSIAIKDFFPAITKVIPLQAFFPLFYNLRPTALQRKLAEWAPLSSIRRIKEIIDVQDKQAQMILEQKKNGLANGPVDIDDGKEPHDIMSILLKANMEADEKGRLPEDQLLGQMNTLIFAGHETTRLAVNFRFFIRYILTLLL</sequence>
<dbReference type="GO" id="GO:0020037">
    <property type="term" value="F:heme binding"/>
    <property type="evidence" value="ECO:0007669"/>
    <property type="project" value="InterPro"/>
</dbReference>
<dbReference type="EMBL" id="CAOJ01005783">
    <property type="protein sequence ID" value="CCO30009.1"/>
    <property type="molecule type" value="Genomic_DNA"/>
</dbReference>
<evidence type="ECO:0000313" key="9">
    <source>
        <dbReference type="EMBL" id="CCO30009.1"/>
    </source>
</evidence>
<dbReference type="GO" id="GO:0016705">
    <property type="term" value="F:oxidoreductase activity, acting on paired donors, with incorporation or reduction of molecular oxygen"/>
    <property type="evidence" value="ECO:0007669"/>
    <property type="project" value="InterPro"/>
</dbReference>
<organism evidence="9 10">
    <name type="scientific">Thanatephorus cucumeris (strain AG1-IB / isolate 7/3/14)</name>
    <name type="common">Lettuce bottom rot fungus</name>
    <name type="synonym">Rhizoctonia solani</name>
    <dbReference type="NCBI Taxonomy" id="1108050"/>
    <lineage>
        <taxon>Eukaryota</taxon>
        <taxon>Fungi</taxon>
        <taxon>Dikarya</taxon>
        <taxon>Basidiomycota</taxon>
        <taxon>Agaricomycotina</taxon>
        <taxon>Agaricomycetes</taxon>
        <taxon>Cantharellales</taxon>
        <taxon>Ceratobasidiaceae</taxon>
        <taxon>Rhizoctonia</taxon>
        <taxon>Rhizoctonia solani AG-1</taxon>
    </lineage>
</organism>
<reference evidence="9 10" key="1">
    <citation type="journal article" date="2013" name="J. Biotechnol.">
        <title>Establishment and interpretation of the genome sequence of the phytopathogenic fungus Rhizoctonia solani AG1-IB isolate 7/3/14.</title>
        <authorList>
            <person name="Wibberg D.W."/>
            <person name="Jelonek L.J."/>
            <person name="Rupp O.R."/>
            <person name="Hennig M.H."/>
            <person name="Eikmeyer F.E."/>
            <person name="Goesmann A.G."/>
            <person name="Hartmann A.H."/>
            <person name="Borriss R.B."/>
            <person name="Grosch R.G."/>
            <person name="Puehler A.P."/>
            <person name="Schlueter A.S."/>
        </authorList>
    </citation>
    <scope>NUCLEOTIDE SEQUENCE [LARGE SCALE GENOMIC DNA]</scope>
    <source>
        <strain evidence="10">AG1-IB / isolate 7/3/14</strain>
    </source>
</reference>
<comment type="pathway">
    <text evidence="2">Secondary metabolite biosynthesis.</text>
</comment>
<keyword evidence="8" id="KW-0503">Monooxygenase</keyword>
<keyword evidence="4" id="KW-0349">Heme</keyword>
<accession>M5BS25</accession>
<comment type="similarity">
    <text evidence="3">Belongs to the cytochrome P450 family.</text>
</comment>
<evidence type="ECO:0000256" key="5">
    <source>
        <dbReference type="ARBA" id="ARBA00022723"/>
    </source>
</evidence>
<keyword evidence="6" id="KW-0560">Oxidoreductase</keyword>
<dbReference type="GO" id="GO:0005506">
    <property type="term" value="F:iron ion binding"/>
    <property type="evidence" value="ECO:0007669"/>
    <property type="project" value="InterPro"/>
</dbReference>
<dbReference type="InterPro" id="IPR001128">
    <property type="entry name" value="Cyt_P450"/>
</dbReference>
<dbReference type="Pfam" id="PF00067">
    <property type="entry name" value="p450"/>
    <property type="match status" value="1"/>
</dbReference>
<dbReference type="InterPro" id="IPR036396">
    <property type="entry name" value="Cyt_P450_sf"/>
</dbReference>
<keyword evidence="5" id="KW-0479">Metal-binding</keyword>
<dbReference type="AlphaFoldDB" id="M5BS25"/>
<dbReference type="Gene3D" id="1.10.630.10">
    <property type="entry name" value="Cytochrome P450"/>
    <property type="match status" value="1"/>
</dbReference>